<gene>
    <name evidence="1" type="ORF">FVEG_16545</name>
</gene>
<dbReference type="KEGG" id="fvr:FVEG_16545"/>
<dbReference type="GeneID" id="30073421"/>
<dbReference type="EMBL" id="CM000582">
    <property type="protein sequence ID" value="EWG49882.1"/>
    <property type="molecule type" value="Genomic_DNA"/>
</dbReference>
<dbReference type="RefSeq" id="XP_018756073.1">
    <property type="nucleotide sequence ID" value="XM_018905793.1"/>
</dbReference>
<name>W7MZS2_GIBM7</name>
<reference evidence="1 2" key="1">
    <citation type="journal article" date="2010" name="Nature">
        <title>Comparative genomics reveals mobile pathogenicity chromosomes in Fusarium.</title>
        <authorList>
            <person name="Ma L.J."/>
            <person name="van der Does H.C."/>
            <person name="Borkovich K.A."/>
            <person name="Coleman J.J."/>
            <person name="Daboussi M.J."/>
            <person name="Di Pietro A."/>
            <person name="Dufresne M."/>
            <person name="Freitag M."/>
            <person name="Grabherr M."/>
            <person name="Henrissat B."/>
            <person name="Houterman P.M."/>
            <person name="Kang S."/>
            <person name="Shim W.B."/>
            <person name="Woloshuk C."/>
            <person name="Xie X."/>
            <person name="Xu J.R."/>
            <person name="Antoniw J."/>
            <person name="Baker S.E."/>
            <person name="Bluhm B.H."/>
            <person name="Breakspear A."/>
            <person name="Brown D.W."/>
            <person name="Butchko R.A."/>
            <person name="Chapman S."/>
            <person name="Coulson R."/>
            <person name="Coutinho P.M."/>
            <person name="Danchin E.G."/>
            <person name="Diener A."/>
            <person name="Gale L.R."/>
            <person name="Gardiner D.M."/>
            <person name="Goff S."/>
            <person name="Hammond-Kosack K.E."/>
            <person name="Hilburn K."/>
            <person name="Hua-Van A."/>
            <person name="Jonkers W."/>
            <person name="Kazan K."/>
            <person name="Kodira C.D."/>
            <person name="Koehrsen M."/>
            <person name="Kumar L."/>
            <person name="Lee Y.H."/>
            <person name="Li L."/>
            <person name="Manners J.M."/>
            <person name="Miranda-Saavedra D."/>
            <person name="Mukherjee M."/>
            <person name="Park G."/>
            <person name="Park J."/>
            <person name="Park S.Y."/>
            <person name="Proctor R.H."/>
            <person name="Regev A."/>
            <person name="Ruiz-Roldan M.C."/>
            <person name="Sain D."/>
            <person name="Sakthikumar S."/>
            <person name="Sykes S."/>
            <person name="Schwartz D.C."/>
            <person name="Turgeon B.G."/>
            <person name="Wapinski I."/>
            <person name="Yoder O."/>
            <person name="Young S."/>
            <person name="Zeng Q."/>
            <person name="Zhou S."/>
            <person name="Galagan J."/>
            <person name="Cuomo C.A."/>
            <person name="Kistler H.C."/>
            <person name="Rep M."/>
        </authorList>
    </citation>
    <scope>NUCLEOTIDE SEQUENCE [LARGE SCALE GENOMIC DNA]</scope>
    <source>
        <strain evidence="2">M3125 / FGSC 7600</strain>
    </source>
</reference>
<accession>W7MZS2</accession>
<evidence type="ECO:0000313" key="1">
    <source>
        <dbReference type="EMBL" id="EWG49882.1"/>
    </source>
</evidence>
<protein>
    <submittedName>
        <fullName evidence="1">Uncharacterized protein</fullName>
    </submittedName>
</protein>
<evidence type="ECO:0000313" key="2">
    <source>
        <dbReference type="Proteomes" id="UP000009096"/>
    </source>
</evidence>
<keyword evidence="2" id="KW-1185">Reference proteome</keyword>
<dbReference type="VEuPathDB" id="FungiDB:FVEG_16545"/>
<organism evidence="1 2">
    <name type="scientific">Gibberella moniliformis (strain M3125 / FGSC 7600)</name>
    <name type="common">Maize ear and stalk rot fungus</name>
    <name type="synonym">Fusarium verticillioides</name>
    <dbReference type="NCBI Taxonomy" id="334819"/>
    <lineage>
        <taxon>Eukaryota</taxon>
        <taxon>Fungi</taxon>
        <taxon>Dikarya</taxon>
        <taxon>Ascomycota</taxon>
        <taxon>Pezizomycotina</taxon>
        <taxon>Sordariomycetes</taxon>
        <taxon>Hypocreomycetidae</taxon>
        <taxon>Hypocreales</taxon>
        <taxon>Nectriaceae</taxon>
        <taxon>Fusarium</taxon>
        <taxon>Fusarium fujikuroi species complex</taxon>
    </lineage>
</organism>
<sequence>MHANILSIPQDGPHATLVGQRQKRVSRQPIGGRTPLAINCNISLETVAVISSQTPRPHFPAMHVTLDQILKARPGLIFGNEPQRTATLVRREIESSEQFVIECCCLCIPVILYRVICLLQTLYS</sequence>
<dbReference type="EMBL" id="DS022253">
    <property type="protein sequence ID" value="EWG49882.1"/>
    <property type="molecule type" value="Genomic_DNA"/>
</dbReference>
<dbReference type="AlphaFoldDB" id="W7MZS2"/>
<dbReference type="Proteomes" id="UP000009096">
    <property type="component" value="Chromosome 5"/>
</dbReference>
<proteinExistence type="predicted"/>